<comment type="caution">
    <text evidence="2">The sequence shown here is derived from an EMBL/GenBank/DDBJ whole genome shotgun (WGS) entry which is preliminary data.</text>
</comment>
<accession>A0A8H4LCG1</accession>
<organism evidence="2 3">
    <name type="scientific">Fusarium albosuccineum</name>
    <dbReference type="NCBI Taxonomy" id="1237068"/>
    <lineage>
        <taxon>Eukaryota</taxon>
        <taxon>Fungi</taxon>
        <taxon>Dikarya</taxon>
        <taxon>Ascomycota</taxon>
        <taxon>Pezizomycotina</taxon>
        <taxon>Sordariomycetes</taxon>
        <taxon>Hypocreomycetidae</taxon>
        <taxon>Hypocreales</taxon>
        <taxon>Nectriaceae</taxon>
        <taxon>Fusarium</taxon>
        <taxon>Fusarium decemcellulare species complex</taxon>
    </lineage>
</organism>
<dbReference type="Proteomes" id="UP000554235">
    <property type="component" value="Unassembled WGS sequence"/>
</dbReference>
<gene>
    <name evidence="2" type="ORF">FALBO_7998</name>
</gene>
<protein>
    <submittedName>
        <fullName evidence="2">Uncharacterized protein</fullName>
    </submittedName>
</protein>
<feature type="region of interest" description="Disordered" evidence="1">
    <location>
        <begin position="485"/>
        <end position="507"/>
    </location>
</feature>
<dbReference type="AlphaFoldDB" id="A0A8H4LCG1"/>
<feature type="region of interest" description="Disordered" evidence="1">
    <location>
        <begin position="688"/>
        <end position="720"/>
    </location>
</feature>
<feature type="compositionally biased region" description="Low complexity" evidence="1">
    <location>
        <begin position="497"/>
        <end position="506"/>
    </location>
</feature>
<dbReference type="OrthoDB" id="5107053at2759"/>
<feature type="compositionally biased region" description="Polar residues" evidence="1">
    <location>
        <begin position="803"/>
        <end position="813"/>
    </location>
</feature>
<feature type="compositionally biased region" description="Low complexity" evidence="1">
    <location>
        <begin position="814"/>
        <end position="827"/>
    </location>
</feature>
<reference evidence="2 3" key="1">
    <citation type="submission" date="2020-01" db="EMBL/GenBank/DDBJ databases">
        <title>Identification and distribution of gene clusters putatively required for synthesis of sphingolipid metabolism inhibitors in phylogenetically diverse species of the filamentous fungus Fusarium.</title>
        <authorList>
            <person name="Kim H.-S."/>
            <person name="Busman M."/>
            <person name="Brown D.W."/>
            <person name="Divon H."/>
            <person name="Uhlig S."/>
            <person name="Proctor R.H."/>
        </authorList>
    </citation>
    <scope>NUCLEOTIDE SEQUENCE [LARGE SCALE GENOMIC DNA]</scope>
    <source>
        <strain evidence="2 3">NRRL 20459</strain>
    </source>
</reference>
<feature type="compositionally biased region" description="Low complexity" evidence="1">
    <location>
        <begin position="688"/>
        <end position="697"/>
    </location>
</feature>
<evidence type="ECO:0000313" key="3">
    <source>
        <dbReference type="Proteomes" id="UP000554235"/>
    </source>
</evidence>
<feature type="compositionally biased region" description="Pro residues" evidence="1">
    <location>
        <begin position="24"/>
        <end position="33"/>
    </location>
</feature>
<name>A0A8H4LCG1_9HYPO</name>
<evidence type="ECO:0000256" key="1">
    <source>
        <dbReference type="SAM" id="MobiDB-lite"/>
    </source>
</evidence>
<feature type="region of interest" description="Disordered" evidence="1">
    <location>
        <begin position="546"/>
        <end position="569"/>
    </location>
</feature>
<proteinExistence type="predicted"/>
<dbReference type="EMBL" id="JAADYS010001080">
    <property type="protein sequence ID" value="KAF4465163.1"/>
    <property type="molecule type" value="Genomic_DNA"/>
</dbReference>
<feature type="region of interest" description="Disordered" evidence="1">
    <location>
        <begin position="1"/>
        <end position="33"/>
    </location>
</feature>
<evidence type="ECO:0000313" key="2">
    <source>
        <dbReference type="EMBL" id="KAF4465163.1"/>
    </source>
</evidence>
<feature type="compositionally biased region" description="Polar residues" evidence="1">
    <location>
        <begin position="558"/>
        <end position="569"/>
    </location>
</feature>
<keyword evidence="3" id="KW-1185">Reference proteome</keyword>
<sequence>MASQHPPLLRGQSVFTDDSFGPPQGYPPHDPEPLPIPLALSLRKLIRKLVQLVGLERHTEVQDLLLELLLNQSRRLTAKKSRNGVLIVHISPELAEMLGDRGILQKCRDFGLHLVIAVQRPELTPGLVRLITRNAEDARKVRQDGHLLKQVFNGSEYHIQPEAFYIVPSAFSWDDLQRMSKGPGAKFKYCQMFENPHEHLAAWRLETKLDIKNTYWKYGYLWLVLESLEEAKKAVSGLMSSLIGLQTRFMRSGHPSYRLRRCKDPSVIEMLEVCKLWRGPASWDTTAANNGVPGGLISGEHADNVSPDFSFDDMLQNCDSDDVVDMEGYFDNYTDDPVNYNTGSPYSSVPFSGDDSSPVVPQAISPMVPRTTVPIDHQATGLMQRQSISPVDRQATDMIQTINPMVHQTTSPMLRTAIPIDHQPTGLVQRQSISPVDRQATGIIQPPSPTVPRTRVPIGHQAAALMQRQTASPMVHHAEPIAHSLRTPIPRSPSPSPTVSSSGSRASLRECLASLPRSPSGRASQKKLLETVDKIAQESASCLARSGCRSPPILGPSPASTPTTDSGAGSTLDSFAFEFRSELRPDPEATVNALLRSLFPARPGSATQVDDGSTVGPIFSNPRVNLGRLNSRVRVASDIPSKRSAGLDGLDAAGPEAKRPRWWCEEGHSDEPMASQAENSGTLLAAAETATSSLTSTERQESPAYPSVQLARDTCTKPPVPQAVAHDVETRVANTQTLKDCSARNHHGKDSPLPLRESSRGSPSDVQAREVLRNSVELIGKPGGRPDSSDTSAPTAAPGPRQAGNSRTRPETGTSSTLSTPAAASTPSPTPKLIGDGHERRLPASTPIVSPVPLQDGRVLRSRCSQPSPDLGNQPGRAPEPRTRSTRPPQRQGGDDNLESLSVNDSEEIIEDCIIVEPIKPVKTVRDIRDFFGPIPGPHV</sequence>
<feature type="region of interest" description="Disordered" evidence="1">
    <location>
        <begin position="736"/>
        <end position="904"/>
    </location>
</feature>